<keyword evidence="1" id="KW-1133">Transmembrane helix</keyword>
<keyword evidence="1" id="KW-0472">Membrane</keyword>
<dbReference type="Gene3D" id="1.10.287.3510">
    <property type="match status" value="1"/>
</dbReference>
<feature type="transmembrane region" description="Helical" evidence="1">
    <location>
        <begin position="51"/>
        <end position="74"/>
    </location>
</feature>
<evidence type="ECO:0000313" key="2">
    <source>
        <dbReference type="EMBL" id="WAO28632.1"/>
    </source>
</evidence>
<geneLocation type="mitochondrion" evidence="2"/>
<feature type="transmembrane region" description="Helical" evidence="1">
    <location>
        <begin position="21"/>
        <end position="45"/>
    </location>
</feature>
<dbReference type="AlphaFoldDB" id="A0A9E9IYM5"/>
<keyword evidence="2" id="KW-0496">Mitochondrion</keyword>
<proteinExistence type="predicted"/>
<keyword evidence="1" id="KW-0812">Transmembrane</keyword>
<accession>A0A9E9IYM5</accession>
<organism evidence="2">
    <name type="scientific">Goniodes dissimilis</name>
    <name type="common">brown chicken louse</name>
    <dbReference type="NCBI Taxonomy" id="186210"/>
    <lineage>
        <taxon>Eukaryota</taxon>
        <taxon>Metazoa</taxon>
        <taxon>Ecdysozoa</taxon>
        <taxon>Arthropoda</taxon>
        <taxon>Hexapoda</taxon>
        <taxon>Insecta</taxon>
        <taxon>Pterygota</taxon>
        <taxon>Neoptera</taxon>
        <taxon>Paraneoptera</taxon>
        <taxon>Psocodea</taxon>
        <taxon>Troctomorpha</taxon>
        <taxon>Phthiraptera</taxon>
        <taxon>Ischnocera</taxon>
        <taxon>Philopteridae</taxon>
        <taxon>Goniodes</taxon>
    </lineage>
</organism>
<evidence type="ECO:0000256" key="1">
    <source>
        <dbReference type="SAM" id="Phobius"/>
    </source>
</evidence>
<dbReference type="EMBL" id="ON585584">
    <property type="protein sequence ID" value="WAO28632.1"/>
    <property type="molecule type" value="Genomic_DNA"/>
</dbReference>
<reference evidence="2" key="1">
    <citation type="submission" date="2022-05" db="EMBL/GenBank/DDBJ databases">
        <authorList>
            <person name="Nie Y."/>
        </authorList>
    </citation>
    <scope>NUCLEOTIDE SEQUENCE</scope>
</reference>
<sequence>MSFSMISMIVGLTKLLSSNSMIAVLMSLELMLISSILLLITKTWVIVNLHFMTTLLVLGVIEGVLGLSLVTLMVSNSSMSVMGITSTFI</sequence>
<name>A0A9E9IYM5_9NEOP</name>
<protein>
    <submittedName>
        <fullName evidence="2">NADH dehydrogenase subunit 4L</fullName>
    </submittedName>
</protein>
<gene>
    <name evidence="2" type="primary">ND4L</name>
</gene>